<accession>A0A0G4HBZ6</accession>
<organism evidence="2">
    <name type="scientific">Chromera velia CCMP2878</name>
    <dbReference type="NCBI Taxonomy" id="1169474"/>
    <lineage>
        <taxon>Eukaryota</taxon>
        <taxon>Sar</taxon>
        <taxon>Alveolata</taxon>
        <taxon>Colpodellida</taxon>
        <taxon>Chromeraceae</taxon>
        <taxon>Chromera</taxon>
    </lineage>
</organism>
<keyword evidence="1" id="KW-0732">Signal</keyword>
<name>A0A0G4HBZ6_9ALVE</name>
<dbReference type="AlphaFoldDB" id="A0A0G4HBZ6"/>
<evidence type="ECO:0000256" key="1">
    <source>
        <dbReference type="SAM" id="SignalP"/>
    </source>
</evidence>
<dbReference type="PROSITE" id="PS51257">
    <property type="entry name" value="PROKAR_LIPOPROTEIN"/>
    <property type="match status" value="1"/>
</dbReference>
<proteinExistence type="predicted"/>
<dbReference type="VEuPathDB" id="CryptoDB:Cvel_6204"/>
<feature type="signal peptide" evidence="1">
    <location>
        <begin position="1"/>
        <end position="20"/>
    </location>
</feature>
<gene>
    <name evidence="2" type="ORF">Cvel_6204</name>
</gene>
<evidence type="ECO:0008006" key="3">
    <source>
        <dbReference type="Google" id="ProtNLM"/>
    </source>
</evidence>
<evidence type="ECO:0000313" key="2">
    <source>
        <dbReference type="EMBL" id="CEM41340.1"/>
    </source>
</evidence>
<sequence length="282" mass="31957">MELFRLTLAFVAVSSCLVHAHTEAKLPQCVEIPGIGKRLLHKNPSDERLLVVDAPEPSAYNVTRFGSAATRTVFLYEIRSPSLADVAVWDLKSMKGIYVKISLFHGGEYLREKKEIKVTECDTEKTAKTEETAETEEALVEAEQNEKEDDVKFCYRVNGMGSSDRQFTKEVFSANGFHAYALAPEKIVKMRRVKTNLNQWAVHSGHDGAVGTLDVFRDDPKTAYVRLFYFPVEKTGKGDEIHGGLRYIVHEKEQGEKMIDSIESTLLWDCRKGKEELKTFEM</sequence>
<dbReference type="EMBL" id="CDMZ01002213">
    <property type="protein sequence ID" value="CEM41340.1"/>
    <property type="molecule type" value="Genomic_DNA"/>
</dbReference>
<feature type="chain" id="PRO_5005191276" description="Signal peptide containing protein" evidence="1">
    <location>
        <begin position="21"/>
        <end position="282"/>
    </location>
</feature>
<protein>
    <recommendedName>
        <fullName evidence="3">Signal peptide containing protein</fullName>
    </recommendedName>
</protein>
<reference evidence="2" key="1">
    <citation type="submission" date="2014-11" db="EMBL/GenBank/DDBJ databases">
        <authorList>
            <person name="Otto D Thomas"/>
            <person name="Naeem Raeece"/>
        </authorList>
    </citation>
    <scope>NUCLEOTIDE SEQUENCE</scope>
</reference>